<evidence type="ECO:0000313" key="2">
    <source>
        <dbReference type="Proteomes" id="UP001431209"/>
    </source>
</evidence>
<keyword evidence="2" id="KW-1185">Reference proteome</keyword>
<comment type="caution">
    <text evidence="1">The sequence shown here is derived from an EMBL/GenBank/DDBJ whole genome shotgun (WGS) entry which is preliminary data.</text>
</comment>
<accession>A0AAW2YVU6</accession>
<proteinExistence type="predicted"/>
<sequence>YSVSCDGCDPDCISDIIQFGAKYNYESHIKNSIRQSYCDLIPECWFPRIKTFIKKLDYIEVEWNQVEFIPLHYCPDLTESEFNSLPMSSELSEYTGATKKCTSQTPRVLRVMEEQKSQRKCKKSKV</sequence>
<feature type="non-terminal residue" evidence="1">
    <location>
        <position position="1"/>
    </location>
</feature>
<dbReference type="AlphaFoldDB" id="A0AAW2YVU6"/>
<protein>
    <submittedName>
        <fullName evidence="1">Uncharacterized protein</fullName>
    </submittedName>
</protein>
<reference evidence="1 2" key="1">
    <citation type="submission" date="2024-03" db="EMBL/GenBank/DDBJ databases">
        <title>The Acrasis kona genome and developmental transcriptomes reveal deep origins of eukaryotic multicellular pathways.</title>
        <authorList>
            <person name="Sheikh S."/>
            <person name="Fu C.-J."/>
            <person name="Brown M.W."/>
            <person name="Baldauf S.L."/>
        </authorList>
    </citation>
    <scope>NUCLEOTIDE SEQUENCE [LARGE SCALE GENOMIC DNA]</scope>
    <source>
        <strain evidence="1 2">ATCC MYA-3509</strain>
    </source>
</reference>
<evidence type="ECO:0000313" key="1">
    <source>
        <dbReference type="EMBL" id="KAL0481212.1"/>
    </source>
</evidence>
<dbReference type="Proteomes" id="UP001431209">
    <property type="component" value="Unassembled WGS sequence"/>
</dbReference>
<organism evidence="1 2">
    <name type="scientific">Acrasis kona</name>
    <dbReference type="NCBI Taxonomy" id="1008807"/>
    <lineage>
        <taxon>Eukaryota</taxon>
        <taxon>Discoba</taxon>
        <taxon>Heterolobosea</taxon>
        <taxon>Tetramitia</taxon>
        <taxon>Eutetramitia</taxon>
        <taxon>Acrasidae</taxon>
        <taxon>Acrasis</taxon>
    </lineage>
</organism>
<dbReference type="EMBL" id="JAOPGA020000736">
    <property type="protein sequence ID" value="KAL0481212.1"/>
    <property type="molecule type" value="Genomic_DNA"/>
</dbReference>
<gene>
    <name evidence="1" type="ORF">AKO1_003183</name>
</gene>
<name>A0AAW2YVU6_9EUKA</name>